<dbReference type="Pfam" id="PF14822">
    <property type="entry name" value="Vasohibin"/>
    <property type="match status" value="1"/>
</dbReference>
<dbReference type="AlphaFoldDB" id="A0A836L944"/>
<dbReference type="EMBL" id="JAFJZO010000027">
    <property type="protein sequence ID" value="KAG5501397.1"/>
    <property type="molecule type" value="Genomic_DNA"/>
</dbReference>
<feature type="region of interest" description="Disordered" evidence="2">
    <location>
        <begin position="421"/>
        <end position="480"/>
    </location>
</feature>
<dbReference type="OrthoDB" id="9974232at2759"/>
<evidence type="ECO:0000313" key="3">
    <source>
        <dbReference type="EMBL" id="KAG5501397.1"/>
    </source>
</evidence>
<dbReference type="InterPro" id="IPR028131">
    <property type="entry name" value="VASH1"/>
</dbReference>
<keyword evidence="4" id="KW-1185">Reference proteome</keyword>
<dbReference type="Proteomes" id="UP000674318">
    <property type="component" value="Unassembled WGS sequence"/>
</dbReference>
<feature type="active site" evidence="1">
    <location>
        <position position="92"/>
    </location>
</feature>
<organism evidence="3 4">
    <name type="scientific">Porcisia hertigi</name>
    <dbReference type="NCBI Taxonomy" id="2761500"/>
    <lineage>
        <taxon>Eukaryota</taxon>
        <taxon>Discoba</taxon>
        <taxon>Euglenozoa</taxon>
        <taxon>Kinetoplastea</taxon>
        <taxon>Metakinetoplastina</taxon>
        <taxon>Trypanosomatida</taxon>
        <taxon>Trypanosomatidae</taxon>
        <taxon>Leishmaniinae</taxon>
        <taxon>Porcisia</taxon>
    </lineage>
</organism>
<dbReference type="KEGG" id="phet:94289307"/>
<dbReference type="PANTHER" id="PTHR15750:SF2">
    <property type="entry name" value="VASOHIBIN"/>
    <property type="match status" value="1"/>
</dbReference>
<protein>
    <submittedName>
        <fullName evidence="3">Uncharacterized protein</fullName>
    </submittedName>
</protein>
<dbReference type="RefSeq" id="XP_067756020.1">
    <property type="nucleotide sequence ID" value="XM_067899230.1"/>
</dbReference>
<accession>A0A836L944</accession>
<gene>
    <name evidence="3" type="ORF">JKF63_03210</name>
</gene>
<dbReference type="GeneID" id="94289307"/>
<evidence type="ECO:0000256" key="2">
    <source>
        <dbReference type="SAM" id="MobiDB-lite"/>
    </source>
</evidence>
<feature type="active site" evidence="1">
    <location>
        <position position="147"/>
    </location>
</feature>
<proteinExistence type="predicted"/>
<sequence>MSDRVLSIVEQLSQRNPFYEKEDLPDPPRPCEAAIPRDRPSAEQIPFIQQQISILGYNHLPRTFFSLEKHRSLQSILFTAKEVLYEALPIRCLEATFVALYYTQMLRDIDRIPLSFKSEANKKFYRHIVLVIRTRVAPTLYGALGLSRKSTLMYKPLTYSSLFDLVMDYKREYKALGHELLDIKLGIAISHDEHSRWDPCWRFIAIKMDNYRDGAHERSRTPLSADQHKANAHITPKTSARKGTTRVANAPSSSNGGHTVLLPLLSLGASHAESFACSINGDASLERSVRTPGDTQSEAPVNIDTAQPSLLHTTGLLSTPATSASTAVSSPPQLSNTGITVAETYTPLEHLLGNYMRLLPIISDQYYKGIASADNSNRAIKLCFMDLDTAERDASAENQRRLQLISEMQSPLSAEAKRLAAGRQLKPPRKNRSSVKSANSGGSGSAKHPQSGSNSLVKRGRLNKSTSTASPPPVGASDSNRALLSVSSQHNRSPRMPHPSVVPDLAQPFRSLTVPPSAEPKSTASLSAALASINTTSHTCIPMHGIVVDAQNTSGSGSPPSVVDYVTEGSMSPCNVTTRPHSEASFFAPPLTPRNCDARRPFSSYESSLRSASSAHSLFSTPSSLNATAMCSPHRSP</sequence>
<reference evidence="3 4" key="1">
    <citation type="submission" date="2021-02" db="EMBL/GenBank/DDBJ databases">
        <title>Porcisia hertigi Genome sequencing and assembly.</title>
        <authorList>
            <person name="Almutairi H."/>
            <person name="Gatherer D."/>
        </authorList>
    </citation>
    <scope>NUCLEOTIDE SEQUENCE [LARGE SCALE GENOMIC DNA]</scope>
    <source>
        <strain evidence="3 4">C119</strain>
    </source>
</reference>
<dbReference type="GO" id="GO:0005737">
    <property type="term" value="C:cytoplasm"/>
    <property type="evidence" value="ECO:0007669"/>
    <property type="project" value="InterPro"/>
</dbReference>
<evidence type="ECO:0000313" key="4">
    <source>
        <dbReference type="Proteomes" id="UP000674318"/>
    </source>
</evidence>
<dbReference type="PANTHER" id="PTHR15750">
    <property type="entry name" value="VASOHIBIN-1-LIKE ISOFORM X2"/>
    <property type="match status" value="1"/>
</dbReference>
<comment type="caution">
    <text evidence="3">The sequence shown here is derived from an EMBL/GenBank/DDBJ whole genome shotgun (WGS) entry which is preliminary data.</text>
</comment>
<evidence type="ECO:0000256" key="1">
    <source>
        <dbReference type="PIRSR" id="PIRSR628131-1"/>
    </source>
</evidence>
<feature type="active site" evidence="1">
    <location>
        <position position="127"/>
    </location>
</feature>
<name>A0A836L944_9TRYP</name>